<keyword evidence="1" id="KW-0489">Methyltransferase</keyword>
<dbReference type="InterPro" id="IPR029063">
    <property type="entry name" value="SAM-dependent_MTases_sf"/>
</dbReference>
<dbReference type="PANTHER" id="PTHR43591">
    <property type="entry name" value="METHYLTRANSFERASE"/>
    <property type="match status" value="1"/>
</dbReference>
<evidence type="ECO:0000313" key="1">
    <source>
        <dbReference type="EMBL" id="ATX79577.1"/>
    </source>
</evidence>
<dbReference type="AlphaFoldDB" id="A0A2K8KXC7"/>
<dbReference type="PANTHER" id="PTHR43591:SF81">
    <property type="entry name" value="MAGNESIUM PROTOPORPHYRIN IX METHYLTRANSFERASE, CHLOROPLASTIC-RELATED"/>
    <property type="match status" value="1"/>
</dbReference>
<dbReference type="Pfam" id="PF13489">
    <property type="entry name" value="Methyltransf_23"/>
    <property type="match status" value="1"/>
</dbReference>
<evidence type="ECO:0000313" key="2">
    <source>
        <dbReference type="Proteomes" id="UP000231701"/>
    </source>
</evidence>
<dbReference type="Proteomes" id="UP000231701">
    <property type="component" value="Chromosome"/>
</dbReference>
<proteinExistence type="predicted"/>
<dbReference type="GO" id="GO:0032259">
    <property type="term" value="P:methylation"/>
    <property type="evidence" value="ECO:0007669"/>
    <property type="project" value="UniProtKB-KW"/>
</dbReference>
<dbReference type="Gene3D" id="3.40.50.150">
    <property type="entry name" value="Vaccinia Virus protein VP39"/>
    <property type="match status" value="1"/>
</dbReference>
<dbReference type="GO" id="GO:0008168">
    <property type="term" value="F:methyltransferase activity"/>
    <property type="evidence" value="ECO:0007669"/>
    <property type="project" value="UniProtKB-KW"/>
</dbReference>
<reference evidence="1 2" key="1">
    <citation type="submission" date="2016-12" db="EMBL/GenBank/DDBJ databases">
        <title>Isolation and genomic insights into novel planktonic Zetaproteobacteria from stratified waters of the Chesapeake Bay.</title>
        <authorList>
            <person name="McAllister S.M."/>
            <person name="Kato S."/>
            <person name="Chan C.S."/>
            <person name="Chiu B.K."/>
            <person name="Field E.K."/>
        </authorList>
    </citation>
    <scope>NUCLEOTIDE SEQUENCE [LARGE SCALE GENOMIC DNA]</scope>
    <source>
        <strain evidence="1 2">CP-5</strain>
    </source>
</reference>
<sequence length="214" mass="24052">MKVIDLHTASLKGKRVCDLPCGAGLFSKQLQDRGAEVYAFDIENVQPYCGPKEKRVLADANDSLPVASNTFDLIVSIEGIEHVENGSHLLREMSRCLRDNNSTIVISTPNVDSFRSRIVTIWKGYPKYFNPVDMENKTSGHLQPVDMVFMHGAAKRAGLEIVDIQTVPNNRDKGLMLWFQELVRPWVTKSLPGKMQDKIPFYGDVIIYVLKKSG</sequence>
<dbReference type="SUPFAM" id="SSF53335">
    <property type="entry name" value="S-adenosyl-L-methionine-dependent methyltransferases"/>
    <property type="match status" value="1"/>
</dbReference>
<accession>A0A2K8KXC7</accession>
<dbReference type="CDD" id="cd02440">
    <property type="entry name" value="AdoMet_MTases"/>
    <property type="match status" value="1"/>
</dbReference>
<name>A0A2K8KXC7_MARES</name>
<dbReference type="KEGG" id="maes:Ga0123461_1158"/>
<gene>
    <name evidence="1" type="ORF">Ga0123461_1158</name>
</gene>
<protein>
    <submittedName>
        <fullName evidence="1">Methyltransferase domain-containing protein</fullName>
    </submittedName>
</protein>
<keyword evidence="1" id="KW-0808">Transferase</keyword>
<organism evidence="1 2">
    <name type="scientific">Mariprofundus aestuarium</name>
    <dbReference type="NCBI Taxonomy" id="1921086"/>
    <lineage>
        <taxon>Bacteria</taxon>
        <taxon>Pseudomonadati</taxon>
        <taxon>Pseudomonadota</taxon>
        <taxon>Candidatius Mariprofundia</taxon>
        <taxon>Mariprofundales</taxon>
        <taxon>Mariprofundaceae</taxon>
        <taxon>Mariprofundus</taxon>
    </lineage>
</organism>
<dbReference type="EMBL" id="CP018799">
    <property type="protein sequence ID" value="ATX79577.1"/>
    <property type="molecule type" value="Genomic_DNA"/>
</dbReference>
<keyword evidence="2" id="KW-1185">Reference proteome</keyword>